<organism evidence="3 4">
    <name type="scientific">Elasticomyces elasticus</name>
    <dbReference type="NCBI Taxonomy" id="574655"/>
    <lineage>
        <taxon>Eukaryota</taxon>
        <taxon>Fungi</taxon>
        <taxon>Dikarya</taxon>
        <taxon>Ascomycota</taxon>
        <taxon>Pezizomycotina</taxon>
        <taxon>Dothideomycetes</taxon>
        <taxon>Dothideomycetidae</taxon>
        <taxon>Mycosphaerellales</taxon>
        <taxon>Teratosphaeriaceae</taxon>
        <taxon>Elasticomyces</taxon>
    </lineage>
</organism>
<dbReference type="SUPFAM" id="SSF54695">
    <property type="entry name" value="POZ domain"/>
    <property type="match status" value="1"/>
</dbReference>
<reference evidence="3" key="1">
    <citation type="submission" date="2023-08" db="EMBL/GenBank/DDBJ databases">
        <title>Black Yeasts Isolated from many extreme environments.</title>
        <authorList>
            <person name="Coleine C."/>
            <person name="Stajich J.E."/>
            <person name="Selbmann L."/>
        </authorList>
    </citation>
    <scope>NUCLEOTIDE SEQUENCE</scope>
    <source>
        <strain evidence="3">CCFEE 5810</strain>
    </source>
</reference>
<feature type="compositionally biased region" description="Acidic residues" evidence="1">
    <location>
        <begin position="19"/>
        <end position="31"/>
    </location>
</feature>
<feature type="region of interest" description="Disordered" evidence="1">
    <location>
        <begin position="254"/>
        <end position="287"/>
    </location>
</feature>
<gene>
    <name evidence="3" type="ORF">LTR97_012686</name>
</gene>
<feature type="domain" description="BTB" evidence="2">
    <location>
        <begin position="52"/>
        <end position="121"/>
    </location>
</feature>
<protein>
    <recommendedName>
        <fullName evidence="2">BTB domain-containing protein</fullName>
    </recommendedName>
</protein>
<accession>A0AAN7W1E4</accession>
<evidence type="ECO:0000256" key="1">
    <source>
        <dbReference type="SAM" id="MobiDB-lite"/>
    </source>
</evidence>
<dbReference type="EMBL" id="JAVRQU010000029">
    <property type="protein sequence ID" value="KAK5689687.1"/>
    <property type="molecule type" value="Genomic_DNA"/>
</dbReference>
<sequence length="287" mass="32935">MPDMQVKATKRKRAVPQDDTTEAGIQEEEGNDEHNIEEESRPAERFRSSFTDTITVLVGEEKVPFTIHTKTVRAKSKFFDAACQREWIEGRERVVKLPEVDPETFELYATWVYQGKIDHEALRIAALNPRHIATEEEQRTEGRVKYWSTSTMDLMRLHVAADFLGDTELMKRAVDGITDIIASRCTWIYTLTDIVSYVWDATTSASGLRRIVLDHIVSAGTRKTMHDFLLLMRPHVPSEFLADLAFHSLKASSKFDTSEFGPSPTRRHRYYDGYESDEEGEPTQQDT</sequence>
<dbReference type="AlphaFoldDB" id="A0AAN7W1E4"/>
<feature type="region of interest" description="Disordered" evidence="1">
    <location>
        <begin position="1"/>
        <end position="45"/>
    </location>
</feature>
<evidence type="ECO:0000313" key="3">
    <source>
        <dbReference type="EMBL" id="KAK5689687.1"/>
    </source>
</evidence>
<dbReference type="CDD" id="cd18186">
    <property type="entry name" value="BTB_POZ_ZBTB_KLHL-like"/>
    <property type="match status" value="1"/>
</dbReference>
<dbReference type="Gene3D" id="3.30.710.10">
    <property type="entry name" value="Potassium Channel Kv1.1, Chain A"/>
    <property type="match status" value="1"/>
</dbReference>
<proteinExistence type="predicted"/>
<comment type="caution">
    <text evidence="3">The sequence shown here is derived from an EMBL/GenBank/DDBJ whole genome shotgun (WGS) entry which is preliminary data.</text>
</comment>
<evidence type="ECO:0000313" key="4">
    <source>
        <dbReference type="Proteomes" id="UP001310594"/>
    </source>
</evidence>
<dbReference type="InterPro" id="IPR011333">
    <property type="entry name" value="SKP1/BTB/POZ_sf"/>
</dbReference>
<dbReference type="PANTHER" id="PTHR47843">
    <property type="entry name" value="BTB DOMAIN-CONTAINING PROTEIN-RELATED"/>
    <property type="match status" value="1"/>
</dbReference>
<dbReference type="InterPro" id="IPR000210">
    <property type="entry name" value="BTB/POZ_dom"/>
</dbReference>
<evidence type="ECO:0000259" key="2">
    <source>
        <dbReference type="PROSITE" id="PS50097"/>
    </source>
</evidence>
<dbReference type="PROSITE" id="PS50097">
    <property type="entry name" value="BTB"/>
    <property type="match status" value="1"/>
</dbReference>
<feature type="compositionally biased region" description="Basic and acidic residues" evidence="1">
    <location>
        <begin position="32"/>
        <end position="45"/>
    </location>
</feature>
<name>A0AAN7W1E4_9PEZI</name>
<dbReference type="Proteomes" id="UP001310594">
    <property type="component" value="Unassembled WGS sequence"/>
</dbReference>
<dbReference type="PANTHER" id="PTHR47843:SF2">
    <property type="entry name" value="BTB DOMAIN-CONTAINING PROTEIN"/>
    <property type="match status" value="1"/>
</dbReference>